<dbReference type="EMBL" id="CABIJS010000222">
    <property type="protein sequence ID" value="VUZ47028.1"/>
    <property type="molecule type" value="Genomic_DNA"/>
</dbReference>
<gene>
    <name evidence="2" type="ORF">WMSIL1_LOCUS6277</name>
</gene>
<dbReference type="Proteomes" id="UP000321570">
    <property type="component" value="Unassembled WGS sequence"/>
</dbReference>
<accession>A0A564YJX3</accession>
<name>A0A564YJX3_HYMDI</name>
<dbReference type="InterPro" id="IPR011320">
    <property type="entry name" value="RNase_H1_N"/>
</dbReference>
<dbReference type="Pfam" id="PF01693">
    <property type="entry name" value="Cauli_VI"/>
    <property type="match status" value="1"/>
</dbReference>
<keyword evidence="3" id="KW-1185">Reference proteome</keyword>
<sequence length="169" mass="18723">MSDNQNNSDEEFFDCTEPFPSKFYAVAVPRSSPGAGLFSNIAQAKSRLKSIKGSRLKAFDSIQEASIYSNCPVSESTETPSSVPEGEAVKFPSIKQPDLIRLRKYIEANDVESIKNCVADNPMFLITGCDTPTILQLVFRFNAIHIASKAGRSDVIKLIISYIESTEFW</sequence>
<feature type="non-terminal residue" evidence="2">
    <location>
        <position position="169"/>
    </location>
</feature>
<dbReference type="AlphaFoldDB" id="A0A564YJX3"/>
<evidence type="ECO:0000313" key="2">
    <source>
        <dbReference type="EMBL" id="VUZ47028.1"/>
    </source>
</evidence>
<dbReference type="PANTHER" id="PTHR12349:SF4">
    <property type="entry name" value="ANKYRIN REPEAT AND LEM DOMAIN-CONTAINING PROTEIN 2"/>
    <property type="match status" value="1"/>
</dbReference>
<organism evidence="2 3">
    <name type="scientific">Hymenolepis diminuta</name>
    <name type="common">Rat tapeworm</name>
    <dbReference type="NCBI Taxonomy" id="6216"/>
    <lineage>
        <taxon>Eukaryota</taxon>
        <taxon>Metazoa</taxon>
        <taxon>Spiralia</taxon>
        <taxon>Lophotrochozoa</taxon>
        <taxon>Platyhelminthes</taxon>
        <taxon>Cestoda</taxon>
        <taxon>Eucestoda</taxon>
        <taxon>Cyclophyllidea</taxon>
        <taxon>Hymenolepididae</taxon>
        <taxon>Hymenolepis</taxon>
    </lineage>
</organism>
<proteinExistence type="predicted"/>
<protein>
    <recommendedName>
        <fullName evidence="1">Ribonuclease H1 N-terminal domain-containing protein</fullName>
    </recommendedName>
</protein>
<reference evidence="2 3" key="1">
    <citation type="submission" date="2019-07" db="EMBL/GenBank/DDBJ databases">
        <authorList>
            <person name="Jastrzebski P J."/>
            <person name="Paukszto L."/>
            <person name="Jastrzebski P J."/>
        </authorList>
    </citation>
    <scope>NUCLEOTIDE SEQUENCE [LARGE SCALE GENOMIC DNA]</scope>
    <source>
        <strain evidence="2 3">WMS-il1</strain>
    </source>
</reference>
<evidence type="ECO:0000259" key="1">
    <source>
        <dbReference type="Pfam" id="PF01693"/>
    </source>
</evidence>
<feature type="domain" description="Ribonuclease H1 N-terminal" evidence="1">
    <location>
        <begin position="22"/>
        <end position="66"/>
    </location>
</feature>
<dbReference type="PANTHER" id="PTHR12349">
    <property type="entry name" value="ANKYRIN REPEAT AND LEM DOMAIN-CONTAINING PROTEIN 2"/>
    <property type="match status" value="1"/>
</dbReference>
<evidence type="ECO:0000313" key="3">
    <source>
        <dbReference type="Proteomes" id="UP000321570"/>
    </source>
</evidence>